<evidence type="ECO:0000259" key="1">
    <source>
        <dbReference type="PROSITE" id="PS50181"/>
    </source>
</evidence>
<keyword evidence="3" id="KW-1185">Reference proteome</keyword>
<organism evidence="2 3">
    <name type="scientific">Quercus suber</name>
    <name type="common">Cork oak</name>
    <dbReference type="NCBI Taxonomy" id="58331"/>
    <lineage>
        <taxon>Eukaryota</taxon>
        <taxon>Viridiplantae</taxon>
        <taxon>Streptophyta</taxon>
        <taxon>Embryophyta</taxon>
        <taxon>Tracheophyta</taxon>
        <taxon>Spermatophyta</taxon>
        <taxon>Magnoliopsida</taxon>
        <taxon>eudicotyledons</taxon>
        <taxon>Gunneridae</taxon>
        <taxon>Pentapetalae</taxon>
        <taxon>rosids</taxon>
        <taxon>fabids</taxon>
        <taxon>Fagales</taxon>
        <taxon>Fagaceae</taxon>
        <taxon>Quercus</taxon>
    </lineage>
</organism>
<dbReference type="SUPFAM" id="SSF81383">
    <property type="entry name" value="F-box domain"/>
    <property type="match status" value="1"/>
</dbReference>
<dbReference type="Proteomes" id="UP000237347">
    <property type="component" value="Unassembled WGS sequence"/>
</dbReference>
<sequence>MATESNSEVEKCDEVDRISDLPDSLLCHILSFLQTKQTVATATLSTRWKPVWTMVPSLDFQDTAERQQNQGDNHGNNDLNMMFTQFVCRVLALREPVPLKKFRLLLSPYYFIDPTHLHTWISYAIGHHVEEIHLFRVRTRSQPLELPPSLFSCKSLKTLMVHGDIIVNCPSSIHLPNLLCLGLLRIKYTDEESFHRLLTGSPNLLKLIVWRYQQDNMISFKISHPTLRLFFFDNQVQDPRFRLELNAPSLKHLLLWDRNCHGYLLHDVTNIIQANMFNLCEHGNFCNCMLKLLSVLPNVQSLTLRYNKPLGPGFYLPMFNNLRSLQLKVKCCKWQILLNLLQSAHNLETLTLNKMDIEGPHESCWIEPQEVPKCLESRLQSFYFVRFSFLDHELELVKYILKNAQVLKTMGIHNGVSNWEKEFFFRWEMLDFPRASTSTQLLSNASPSLMPSTNCNVSTSIFFNASPAAHPSVIPSAGFTNTGPPSPTLPSVAISASIAWQSLSKELFFFMVELYLGIEIVLF</sequence>
<reference evidence="2 3" key="1">
    <citation type="journal article" date="2018" name="Sci. Data">
        <title>The draft genome sequence of cork oak.</title>
        <authorList>
            <person name="Ramos A.M."/>
            <person name="Usie A."/>
            <person name="Barbosa P."/>
            <person name="Barros P.M."/>
            <person name="Capote T."/>
            <person name="Chaves I."/>
            <person name="Simoes F."/>
            <person name="Abreu I."/>
            <person name="Carrasquinho I."/>
            <person name="Faro C."/>
            <person name="Guimaraes J.B."/>
            <person name="Mendonca D."/>
            <person name="Nobrega F."/>
            <person name="Rodrigues L."/>
            <person name="Saibo N.J.M."/>
            <person name="Varela M.C."/>
            <person name="Egas C."/>
            <person name="Matos J."/>
            <person name="Miguel C.M."/>
            <person name="Oliveira M.M."/>
            <person name="Ricardo C.P."/>
            <person name="Goncalves S."/>
        </authorList>
    </citation>
    <scope>NUCLEOTIDE SEQUENCE [LARGE SCALE GENOMIC DNA]</scope>
    <source>
        <strain evidence="3">cv. HL8</strain>
    </source>
</reference>
<dbReference type="Pfam" id="PF24758">
    <property type="entry name" value="LRR_At5g56370"/>
    <property type="match status" value="1"/>
</dbReference>
<dbReference type="Gene3D" id="1.20.1280.50">
    <property type="match status" value="1"/>
</dbReference>
<dbReference type="PROSITE" id="PS50181">
    <property type="entry name" value="FBOX"/>
    <property type="match status" value="1"/>
</dbReference>
<accession>A0AAW0L2Y8</accession>
<dbReference type="InterPro" id="IPR053781">
    <property type="entry name" value="F-box_AtFBL13-like"/>
</dbReference>
<dbReference type="EMBL" id="PKMF04000174">
    <property type="protein sequence ID" value="KAK7845191.1"/>
    <property type="molecule type" value="Genomic_DNA"/>
</dbReference>
<dbReference type="InterPro" id="IPR055411">
    <property type="entry name" value="LRR_FXL15/At3g58940/PEG3-like"/>
</dbReference>
<dbReference type="SMART" id="SM00579">
    <property type="entry name" value="FBD"/>
    <property type="match status" value="1"/>
</dbReference>
<dbReference type="InterPro" id="IPR036047">
    <property type="entry name" value="F-box-like_dom_sf"/>
</dbReference>
<dbReference type="Pfam" id="PF00646">
    <property type="entry name" value="F-box"/>
    <property type="match status" value="1"/>
</dbReference>
<dbReference type="Pfam" id="PF08387">
    <property type="entry name" value="FBD"/>
    <property type="match status" value="1"/>
</dbReference>
<protein>
    <submittedName>
        <fullName evidence="2">F-box/fbd/lrr-repeat protein</fullName>
    </submittedName>
</protein>
<evidence type="ECO:0000313" key="2">
    <source>
        <dbReference type="EMBL" id="KAK7845191.1"/>
    </source>
</evidence>
<dbReference type="InterPro" id="IPR050232">
    <property type="entry name" value="FBL13/AtMIF1-like"/>
</dbReference>
<evidence type="ECO:0000313" key="3">
    <source>
        <dbReference type="Proteomes" id="UP000237347"/>
    </source>
</evidence>
<name>A0AAW0L2Y8_QUESU</name>
<dbReference type="InterPro" id="IPR001810">
    <property type="entry name" value="F-box_dom"/>
</dbReference>
<dbReference type="AlphaFoldDB" id="A0AAW0L2Y8"/>
<feature type="domain" description="F-box" evidence="1">
    <location>
        <begin position="15"/>
        <end position="63"/>
    </location>
</feature>
<dbReference type="CDD" id="cd22160">
    <property type="entry name" value="F-box_AtFBL13-like"/>
    <property type="match status" value="1"/>
</dbReference>
<dbReference type="InterPro" id="IPR006566">
    <property type="entry name" value="FBD"/>
</dbReference>
<dbReference type="PANTHER" id="PTHR31900:SF34">
    <property type="entry name" value="EMB|CAB62440.1-RELATED"/>
    <property type="match status" value="1"/>
</dbReference>
<dbReference type="SUPFAM" id="SSF52047">
    <property type="entry name" value="RNI-like"/>
    <property type="match status" value="1"/>
</dbReference>
<proteinExistence type="predicted"/>
<gene>
    <name evidence="2" type="ORF">CFP56_009938</name>
</gene>
<dbReference type="PANTHER" id="PTHR31900">
    <property type="entry name" value="F-BOX/RNI SUPERFAMILY PROTEIN-RELATED"/>
    <property type="match status" value="1"/>
</dbReference>
<comment type="caution">
    <text evidence="2">The sequence shown here is derived from an EMBL/GenBank/DDBJ whole genome shotgun (WGS) entry which is preliminary data.</text>
</comment>